<dbReference type="PROSITE" id="PS50188">
    <property type="entry name" value="B302_SPRY"/>
    <property type="match status" value="1"/>
</dbReference>
<dbReference type="InterPro" id="IPR001870">
    <property type="entry name" value="B30.2/SPRY"/>
</dbReference>
<dbReference type="Pfam" id="PF25600">
    <property type="entry name" value="TRIM_CC"/>
    <property type="match status" value="1"/>
</dbReference>
<keyword evidence="3" id="KW-0862">Zinc</keyword>
<sequence>MDNTHGHHWSTTEGAHLCKRHKRPVRAFCLTDEQVICAACDGEHRGHTIGLVKEERRRKQDEVKKLKERCKEFMQEQDYASTLVKEKAKETDDFCEAILTSVIDLLQTHYMSLRQWVQAQEQTALTTVQSRREAELRRMCSRLDHLTYTDSDVQFLLDWPLVRQRCETKLTEFTDDLYCPFETLQKTVASLGNRLEDFCKREFSSIINIESGSLPEVFETDHDDIQQTNTDCDVDEITSMVTTEHMTREYFLEYACVLTLDPSTAHKDLLLSRDLKEVKVAPAGARTSRGHSPERFLHRRQLLCKEGLQENHCYYEVEISGDKTEIALAYEDIDRKSRFKPSAFGANENSWSLDCTSTHYSVSHCGDSVQLCSVPQHRRIGVFLQFRKGAVSFYEVSDTMTFLYTMQSNFRKPLYPGFWIDADCSIKICDFMDEK</sequence>
<dbReference type="InterPro" id="IPR058030">
    <property type="entry name" value="TRIM8/14/16/25/29/45/65_CC"/>
</dbReference>
<dbReference type="Pfam" id="PF00622">
    <property type="entry name" value="SPRY"/>
    <property type="match status" value="1"/>
</dbReference>
<evidence type="ECO:0000313" key="9">
    <source>
        <dbReference type="Proteomes" id="UP001497482"/>
    </source>
</evidence>
<dbReference type="CDD" id="cd19769">
    <property type="entry name" value="Bbox2_TRIM16-like"/>
    <property type="match status" value="1"/>
</dbReference>
<dbReference type="InterPro" id="IPR003879">
    <property type="entry name" value="Butyrophylin_SPRY"/>
</dbReference>
<feature type="coiled-coil region" evidence="5">
    <location>
        <begin position="49"/>
        <end position="76"/>
    </location>
</feature>
<keyword evidence="9" id="KW-1185">Reference proteome</keyword>
<dbReference type="InterPro" id="IPR051051">
    <property type="entry name" value="E3_ubiq-ligase_TRIM/RNF"/>
</dbReference>
<feature type="domain" description="B box-type" evidence="6">
    <location>
        <begin position="13"/>
        <end position="52"/>
    </location>
</feature>
<gene>
    <name evidence="8" type="ORF">KC01_LOCUS36037</name>
</gene>
<evidence type="ECO:0000259" key="6">
    <source>
        <dbReference type="PROSITE" id="PS50119"/>
    </source>
</evidence>
<evidence type="ECO:0000256" key="5">
    <source>
        <dbReference type="SAM" id="Coils"/>
    </source>
</evidence>
<dbReference type="EMBL" id="OZ035828">
    <property type="protein sequence ID" value="CAL1609258.1"/>
    <property type="molecule type" value="Genomic_DNA"/>
</dbReference>
<dbReference type="InterPro" id="IPR003877">
    <property type="entry name" value="SPRY_dom"/>
</dbReference>
<dbReference type="Proteomes" id="UP001497482">
    <property type="component" value="Chromosome 6"/>
</dbReference>
<dbReference type="AlphaFoldDB" id="A0AAV2M7D5"/>
<name>A0AAV2M7D5_KNICA</name>
<dbReference type="InterPro" id="IPR013320">
    <property type="entry name" value="ConA-like_dom_sf"/>
</dbReference>
<dbReference type="SMART" id="SM00589">
    <property type="entry name" value="PRY"/>
    <property type="match status" value="1"/>
</dbReference>
<organism evidence="8 9">
    <name type="scientific">Knipowitschia caucasica</name>
    <name type="common">Caucasian dwarf goby</name>
    <name type="synonym">Pomatoschistus caucasicus</name>
    <dbReference type="NCBI Taxonomy" id="637954"/>
    <lineage>
        <taxon>Eukaryota</taxon>
        <taxon>Metazoa</taxon>
        <taxon>Chordata</taxon>
        <taxon>Craniata</taxon>
        <taxon>Vertebrata</taxon>
        <taxon>Euteleostomi</taxon>
        <taxon>Actinopterygii</taxon>
        <taxon>Neopterygii</taxon>
        <taxon>Teleostei</taxon>
        <taxon>Neoteleostei</taxon>
        <taxon>Acanthomorphata</taxon>
        <taxon>Gobiaria</taxon>
        <taxon>Gobiiformes</taxon>
        <taxon>Gobioidei</taxon>
        <taxon>Gobiidae</taxon>
        <taxon>Gobiinae</taxon>
        <taxon>Knipowitschia</taxon>
    </lineage>
</organism>
<evidence type="ECO:0000259" key="7">
    <source>
        <dbReference type="PROSITE" id="PS50188"/>
    </source>
</evidence>
<reference evidence="8 9" key="1">
    <citation type="submission" date="2024-04" db="EMBL/GenBank/DDBJ databases">
        <authorList>
            <person name="Waldvogel A.-M."/>
            <person name="Schoenle A."/>
        </authorList>
    </citation>
    <scope>NUCLEOTIDE SEQUENCE [LARGE SCALE GENOMIC DNA]</scope>
</reference>
<evidence type="ECO:0000256" key="4">
    <source>
        <dbReference type="PROSITE-ProRule" id="PRU00024"/>
    </source>
</evidence>
<keyword evidence="1" id="KW-0479">Metal-binding</keyword>
<protein>
    <submittedName>
        <fullName evidence="8">Uncharacterized protein</fullName>
    </submittedName>
</protein>
<evidence type="ECO:0000256" key="2">
    <source>
        <dbReference type="ARBA" id="ARBA00022771"/>
    </source>
</evidence>
<dbReference type="Pfam" id="PF00643">
    <property type="entry name" value="zf-B_box"/>
    <property type="match status" value="1"/>
</dbReference>
<dbReference type="InterPro" id="IPR006574">
    <property type="entry name" value="PRY"/>
</dbReference>
<proteinExistence type="predicted"/>
<dbReference type="InterPro" id="IPR000315">
    <property type="entry name" value="Znf_B-box"/>
</dbReference>
<dbReference type="SMART" id="SM00336">
    <property type="entry name" value="BBOX"/>
    <property type="match status" value="1"/>
</dbReference>
<dbReference type="SUPFAM" id="SSF49899">
    <property type="entry name" value="Concanavalin A-like lectins/glucanases"/>
    <property type="match status" value="1"/>
</dbReference>
<dbReference type="PANTHER" id="PTHR25465:SF31">
    <property type="entry name" value="RING-TYPE DOMAIN-CONTAINING PROTEIN"/>
    <property type="match status" value="1"/>
</dbReference>
<evidence type="ECO:0000313" key="8">
    <source>
        <dbReference type="EMBL" id="CAL1609258.1"/>
    </source>
</evidence>
<dbReference type="SUPFAM" id="SSF57845">
    <property type="entry name" value="B-box zinc-binding domain"/>
    <property type="match status" value="1"/>
</dbReference>
<keyword evidence="2 4" id="KW-0863">Zinc-finger</keyword>
<evidence type="ECO:0000256" key="1">
    <source>
        <dbReference type="ARBA" id="ARBA00022723"/>
    </source>
</evidence>
<dbReference type="PANTHER" id="PTHR25465">
    <property type="entry name" value="B-BOX DOMAIN CONTAINING"/>
    <property type="match status" value="1"/>
</dbReference>
<dbReference type="PRINTS" id="PR01407">
    <property type="entry name" value="BUTYPHLNCDUF"/>
</dbReference>
<evidence type="ECO:0000256" key="3">
    <source>
        <dbReference type="ARBA" id="ARBA00022833"/>
    </source>
</evidence>
<dbReference type="PROSITE" id="PS50119">
    <property type="entry name" value="ZF_BBOX"/>
    <property type="match status" value="1"/>
</dbReference>
<dbReference type="GO" id="GO:0008270">
    <property type="term" value="F:zinc ion binding"/>
    <property type="evidence" value="ECO:0007669"/>
    <property type="project" value="UniProtKB-KW"/>
</dbReference>
<dbReference type="Gene3D" id="2.60.120.920">
    <property type="match status" value="1"/>
</dbReference>
<dbReference type="GO" id="GO:0005737">
    <property type="term" value="C:cytoplasm"/>
    <property type="evidence" value="ECO:0007669"/>
    <property type="project" value="UniProtKB-ARBA"/>
</dbReference>
<dbReference type="InterPro" id="IPR043136">
    <property type="entry name" value="B30.2/SPRY_sf"/>
</dbReference>
<dbReference type="Pfam" id="PF13765">
    <property type="entry name" value="PRY"/>
    <property type="match status" value="1"/>
</dbReference>
<feature type="domain" description="B30.2/SPRY" evidence="7">
    <location>
        <begin position="238"/>
        <end position="435"/>
    </location>
</feature>
<keyword evidence="5" id="KW-0175">Coiled coil</keyword>
<dbReference type="Gene3D" id="3.30.160.60">
    <property type="entry name" value="Classic Zinc Finger"/>
    <property type="match status" value="1"/>
</dbReference>
<accession>A0AAV2M7D5</accession>